<name>A0AAJ0EED1_9PEZI</name>
<protein>
    <submittedName>
        <fullName evidence="2">Uncharacterized protein</fullName>
    </submittedName>
</protein>
<proteinExistence type="predicted"/>
<feature type="transmembrane region" description="Helical" evidence="1">
    <location>
        <begin position="31"/>
        <end position="51"/>
    </location>
</feature>
<keyword evidence="1" id="KW-0472">Membrane</keyword>
<organism evidence="2 3">
    <name type="scientific">Colletotrichum phormii</name>
    <dbReference type="NCBI Taxonomy" id="359342"/>
    <lineage>
        <taxon>Eukaryota</taxon>
        <taxon>Fungi</taxon>
        <taxon>Dikarya</taxon>
        <taxon>Ascomycota</taxon>
        <taxon>Pezizomycotina</taxon>
        <taxon>Sordariomycetes</taxon>
        <taxon>Hypocreomycetidae</taxon>
        <taxon>Glomerellales</taxon>
        <taxon>Glomerellaceae</taxon>
        <taxon>Colletotrichum</taxon>
        <taxon>Colletotrichum acutatum species complex</taxon>
    </lineage>
</organism>
<dbReference type="Proteomes" id="UP001243989">
    <property type="component" value="Unassembled WGS sequence"/>
</dbReference>
<keyword evidence="3" id="KW-1185">Reference proteome</keyword>
<evidence type="ECO:0000256" key="1">
    <source>
        <dbReference type="SAM" id="Phobius"/>
    </source>
</evidence>
<gene>
    <name evidence="2" type="ORF">BDP81DRAFT_407282</name>
</gene>
<evidence type="ECO:0000313" key="3">
    <source>
        <dbReference type="Proteomes" id="UP001243989"/>
    </source>
</evidence>
<dbReference type="RefSeq" id="XP_060444285.1">
    <property type="nucleotide sequence ID" value="XM_060589003.1"/>
</dbReference>
<keyword evidence="1" id="KW-1133">Transmembrane helix</keyword>
<keyword evidence="1" id="KW-0812">Transmembrane</keyword>
<dbReference type="GeneID" id="85473865"/>
<sequence>MGLLSRHPHIFIPPSLLIGPRPSFHQATLRGWFSVSIGYFLSFAVVPLAALPDALRSSFTTQPFSHVRLNGIAHQLSHFSLLDSPLWLPMPPTLPETRCRPVALRLISTPDPTATACYHR</sequence>
<reference evidence="2" key="1">
    <citation type="submission" date="2021-06" db="EMBL/GenBank/DDBJ databases">
        <title>Comparative genomics, transcriptomics and evolutionary studies reveal genomic signatures of adaptation to plant cell wall in hemibiotrophic fungi.</title>
        <authorList>
            <consortium name="DOE Joint Genome Institute"/>
            <person name="Baroncelli R."/>
            <person name="Diaz J.F."/>
            <person name="Benocci T."/>
            <person name="Peng M."/>
            <person name="Battaglia E."/>
            <person name="Haridas S."/>
            <person name="Andreopoulos W."/>
            <person name="Labutti K."/>
            <person name="Pangilinan J."/>
            <person name="Floch G.L."/>
            <person name="Makela M.R."/>
            <person name="Henrissat B."/>
            <person name="Grigoriev I.V."/>
            <person name="Crouch J.A."/>
            <person name="De Vries R.P."/>
            <person name="Sukno S.A."/>
            <person name="Thon M.R."/>
        </authorList>
    </citation>
    <scope>NUCLEOTIDE SEQUENCE</scope>
    <source>
        <strain evidence="2">CBS 102054</strain>
    </source>
</reference>
<dbReference type="EMBL" id="JAHMHQ010000012">
    <property type="protein sequence ID" value="KAK1635678.1"/>
    <property type="molecule type" value="Genomic_DNA"/>
</dbReference>
<dbReference type="AlphaFoldDB" id="A0AAJ0EED1"/>
<comment type="caution">
    <text evidence="2">The sequence shown here is derived from an EMBL/GenBank/DDBJ whole genome shotgun (WGS) entry which is preliminary data.</text>
</comment>
<evidence type="ECO:0000313" key="2">
    <source>
        <dbReference type="EMBL" id="KAK1635678.1"/>
    </source>
</evidence>
<accession>A0AAJ0EED1</accession>